<dbReference type="PANTHER" id="PTHR48090">
    <property type="entry name" value="UNDECAPRENYL-PHOSPHATE 4-DEOXY-4-FORMAMIDO-L-ARABINOSE TRANSFERASE-RELATED"/>
    <property type="match status" value="1"/>
</dbReference>
<evidence type="ECO:0000256" key="5">
    <source>
        <dbReference type="ARBA" id="ARBA00022692"/>
    </source>
</evidence>
<evidence type="ECO:0000256" key="1">
    <source>
        <dbReference type="ARBA" id="ARBA00004141"/>
    </source>
</evidence>
<evidence type="ECO:0000256" key="4">
    <source>
        <dbReference type="ARBA" id="ARBA00022679"/>
    </source>
</evidence>
<evidence type="ECO:0000259" key="9">
    <source>
        <dbReference type="Pfam" id="PF00535"/>
    </source>
</evidence>
<dbReference type="InterPro" id="IPR001173">
    <property type="entry name" value="Glyco_trans_2-like"/>
</dbReference>
<feature type="domain" description="Glycosyltransferase 2-like" evidence="9">
    <location>
        <begin position="10"/>
        <end position="171"/>
    </location>
</feature>
<evidence type="ECO:0000256" key="7">
    <source>
        <dbReference type="ARBA" id="ARBA00023136"/>
    </source>
</evidence>
<comment type="caution">
    <text evidence="10">The sequence shown here is derived from an EMBL/GenBank/DDBJ whole genome shotgun (WGS) entry which is preliminary data.</text>
</comment>
<gene>
    <name evidence="10" type="ORF">GCM10010196_30630</name>
</gene>
<accession>A0A918CP49</accession>
<keyword evidence="6 8" id="KW-1133">Transmembrane helix</keyword>
<dbReference type="Proteomes" id="UP000610303">
    <property type="component" value="Unassembled WGS sequence"/>
</dbReference>
<keyword evidence="5 8" id="KW-0812">Transmembrane</keyword>
<evidence type="ECO:0000256" key="6">
    <source>
        <dbReference type="ARBA" id="ARBA00022989"/>
    </source>
</evidence>
<feature type="transmembrane region" description="Helical" evidence="8">
    <location>
        <begin position="266"/>
        <end position="292"/>
    </location>
</feature>
<dbReference type="RefSeq" id="WP_189086273.1">
    <property type="nucleotide sequence ID" value="NZ_BMRJ01000004.1"/>
</dbReference>
<dbReference type="GO" id="GO:0005886">
    <property type="term" value="C:plasma membrane"/>
    <property type="evidence" value="ECO:0007669"/>
    <property type="project" value="TreeGrafter"/>
</dbReference>
<dbReference type="CDD" id="cd04187">
    <property type="entry name" value="DPM1_like_bac"/>
    <property type="match status" value="1"/>
</dbReference>
<dbReference type="Gene3D" id="3.90.550.10">
    <property type="entry name" value="Spore Coat Polysaccharide Biosynthesis Protein SpsA, Chain A"/>
    <property type="match status" value="1"/>
</dbReference>
<dbReference type="InterPro" id="IPR029044">
    <property type="entry name" value="Nucleotide-diphossugar_trans"/>
</dbReference>
<comment type="similarity">
    <text evidence="2">Belongs to the glycosyltransferase 2 family.</text>
</comment>
<keyword evidence="7 8" id="KW-0472">Membrane</keyword>
<keyword evidence="4" id="KW-0808">Transferase</keyword>
<evidence type="ECO:0000256" key="3">
    <source>
        <dbReference type="ARBA" id="ARBA00022676"/>
    </source>
</evidence>
<proteinExistence type="inferred from homology"/>
<dbReference type="InterPro" id="IPR050256">
    <property type="entry name" value="Glycosyltransferase_2"/>
</dbReference>
<keyword evidence="3 10" id="KW-0328">Glycosyltransferase</keyword>
<reference evidence="10" key="1">
    <citation type="journal article" date="2014" name="Int. J. Syst. Evol. Microbiol.">
        <title>Complete genome sequence of Corynebacterium casei LMG S-19264T (=DSM 44701T), isolated from a smear-ripened cheese.</title>
        <authorList>
            <consortium name="US DOE Joint Genome Institute (JGI-PGF)"/>
            <person name="Walter F."/>
            <person name="Albersmeier A."/>
            <person name="Kalinowski J."/>
            <person name="Ruckert C."/>
        </authorList>
    </citation>
    <scope>NUCLEOTIDE SEQUENCE</scope>
    <source>
        <strain evidence="10">JCM 3346</strain>
    </source>
</reference>
<reference evidence="10" key="2">
    <citation type="submission" date="2020-09" db="EMBL/GenBank/DDBJ databases">
        <authorList>
            <person name="Sun Q."/>
            <person name="Ohkuma M."/>
        </authorList>
    </citation>
    <scope>NUCLEOTIDE SEQUENCE</scope>
    <source>
        <strain evidence="10">JCM 3346</strain>
    </source>
</reference>
<comment type="subcellular location">
    <subcellularLocation>
        <location evidence="1">Membrane</location>
        <topology evidence="1">Multi-pass membrane protein</topology>
    </subcellularLocation>
</comment>
<organism evidence="10 11">
    <name type="scientific">Agromyces mediolanus</name>
    <name type="common">Corynebacterium mediolanum</name>
    <dbReference type="NCBI Taxonomy" id="41986"/>
    <lineage>
        <taxon>Bacteria</taxon>
        <taxon>Bacillati</taxon>
        <taxon>Actinomycetota</taxon>
        <taxon>Actinomycetes</taxon>
        <taxon>Micrococcales</taxon>
        <taxon>Microbacteriaceae</taxon>
        <taxon>Agromyces</taxon>
    </lineage>
</organism>
<dbReference type="Pfam" id="PF00535">
    <property type="entry name" value="Glycos_transf_2"/>
    <property type="match status" value="1"/>
</dbReference>
<sequence length="328" mass="37183">MTERKKIAYVFPIYNERGNIEVLYRTLVEELKRIESRYTFEFVFVDDGSKDDSLELLLELREQDPRVTVLSFARNYGHQMAVTAGIDYAEADAVVIMDSDLQDPPAVSIQLIERWESGADVVYAQRRTRKDTAFKRTTAHAFYWALSKLASIEIPRNTGDFRLLDRRVVAELRKYREHNRFLRGLVSYVGFRQEAVLFDRDARLSGETGYPLRKMMKFAADGILGFSTVPLQLISRVGLAISALAFLGIIYSVTVRLVAPETTVPGWAFVTVAMFLLGGIQLTMLGVLGSYVGRIYVEVQHRPLYSFALVAGGTEGRDDRTETVRRIG</sequence>
<evidence type="ECO:0000313" key="11">
    <source>
        <dbReference type="Proteomes" id="UP000610303"/>
    </source>
</evidence>
<dbReference type="AlphaFoldDB" id="A0A918CP49"/>
<keyword evidence="11" id="KW-1185">Reference proteome</keyword>
<dbReference type="PANTHER" id="PTHR48090:SF1">
    <property type="entry name" value="PROPHAGE BACTOPRENOL GLUCOSYL TRANSFERASE HOMOLOG"/>
    <property type="match status" value="1"/>
</dbReference>
<dbReference type="EMBL" id="BMRJ01000004">
    <property type="protein sequence ID" value="GGR34462.1"/>
    <property type="molecule type" value="Genomic_DNA"/>
</dbReference>
<feature type="transmembrane region" description="Helical" evidence="8">
    <location>
        <begin position="233"/>
        <end position="254"/>
    </location>
</feature>
<evidence type="ECO:0000256" key="2">
    <source>
        <dbReference type="ARBA" id="ARBA00006739"/>
    </source>
</evidence>
<dbReference type="SUPFAM" id="SSF53448">
    <property type="entry name" value="Nucleotide-diphospho-sugar transferases"/>
    <property type="match status" value="1"/>
</dbReference>
<protein>
    <submittedName>
        <fullName evidence="10">Dolichol-phosphate mannosyltransferase</fullName>
    </submittedName>
</protein>
<evidence type="ECO:0000256" key="8">
    <source>
        <dbReference type="SAM" id="Phobius"/>
    </source>
</evidence>
<dbReference type="GO" id="GO:0016757">
    <property type="term" value="F:glycosyltransferase activity"/>
    <property type="evidence" value="ECO:0007669"/>
    <property type="project" value="UniProtKB-KW"/>
</dbReference>
<name>A0A918CP49_AGRME</name>
<evidence type="ECO:0000313" key="10">
    <source>
        <dbReference type="EMBL" id="GGR34462.1"/>
    </source>
</evidence>